<organism evidence="2 3">
    <name type="scientific">Acinetobacter indicus</name>
    <dbReference type="NCBI Taxonomy" id="756892"/>
    <lineage>
        <taxon>Bacteria</taxon>
        <taxon>Pseudomonadati</taxon>
        <taxon>Pseudomonadota</taxon>
        <taxon>Gammaproteobacteria</taxon>
        <taxon>Moraxellales</taxon>
        <taxon>Moraxellaceae</taxon>
        <taxon>Acinetobacter</taxon>
    </lineage>
</organism>
<sequence length="298" mass="33442">MVDFLKLAKGQNQNRGAEPLVTNSNVIGGSDLFKNFDQKMSEINLGGFDGNLRTANTLDKQSKVAPQPEYYVAALEKQDIQQTTNEIEISMDYIRQNEQYIQYKQRIKDLLRENDCENVGELLAKHGDSRKVLGAMATLQRTFEADPKMKQHYQKTLTSFKQLNHRFNSMRGHINRGELDGHGAVQNIATTEYNGNVAQAAKAYQSDMVELNEMRNNAISNINETMIPFVDDHGKYVVDDLHADLKKDQASVQAATVAAAKNDMNKPEPKPETTVESTPPTPEARVQKRENENSGPSL</sequence>
<protein>
    <submittedName>
        <fullName evidence="2">Uncharacterized protein</fullName>
    </submittedName>
</protein>
<dbReference type="RefSeq" id="WP_163146358.1">
    <property type="nucleotide sequence ID" value="NZ_CP044456.1"/>
</dbReference>
<gene>
    <name evidence="2" type="ORF">FSC09_14995</name>
</gene>
<reference evidence="2 3" key="1">
    <citation type="submission" date="2019-09" db="EMBL/GenBank/DDBJ databases">
        <title>Non-baumannii Acinetobacter spp. carrying blaNDM-1 isolated in China.</title>
        <authorList>
            <person name="Cui C."/>
            <person name="Chen C."/>
            <person name="Sun J."/>
            <person name="Liu Y."/>
        </authorList>
    </citation>
    <scope>NUCLEOTIDE SEQUENCE [LARGE SCALE GENOMIC DNA]</scope>
    <source>
        <strain evidence="2 3">B18</strain>
        <plasmid evidence="3">pb18-1</plasmid>
    </source>
</reference>
<dbReference type="AlphaFoldDB" id="A0A6C0Y6F1"/>
<geneLocation type="plasmid" evidence="3">
    <name>pb18-1</name>
</geneLocation>
<name>A0A6C0Y6F1_9GAMM</name>
<evidence type="ECO:0000313" key="3">
    <source>
        <dbReference type="Proteomes" id="UP000503440"/>
    </source>
</evidence>
<evidence type="ECO:0000313" key="2">
    <source>
        <dbReference type="EMBL" id="QIC71700.1"/>
    </source>
</evidence>
<feature type="region of interest" description="Disordered" evidence="1">
    <location>
        <begin position="254"/>
        <end position="298"/>
    </location>
</feature>
<accession>A0A6C0Y6F1</accession>
<feature type="compositionally biased region" description="Basic and acidic residues" evidence="1">
    <location>
        <begin position="263"/>
        <end position="273"/>
    </location>
</feature>
<dbReference type="Proteomes" id="UP000503440">
    <property type="component" value="Plasmid pB18-1"/>
</dbReference>
<dbReference type="EMBL" id="CP044456">
    <property type="protein sequence ID" value="QIC71700.1"/>
    <property type="molecule type" value="Genomic_DNA"/>
</dbReference>
<keyword evidence="2" id="KW-0614">Plasmid</keyword>
<evidence type="ECO:0000256" key="1">
    <source>
        <dbReference type="SAM" id="MobiDB-lite"/>
    </source>
</evidence>
<proteinExistence type="predicted"/>